<gene>
    <name evidence="3" type="ORF">CCAM_LOCUS7995</name>
</gene>
<feature type="domain" description="F-box" evidence="1">
    <location>
        <begin position="10"/>
        <end position="49"/>
    </location>
</feature>
<proteinExistence type="predicted"/>
<dbReference type="PANTHER" id="PTHR31672">
    <property type="entry name" value="BNACNNG10540D PROTEIN"/>
    <property type="match status" value="1"/>
</dbReference>
<dbReference type="InterPro" id="IPR036047">
    <property type="entry name" value="F-box-like_dom_sf"/>
</dbReference>
<dbReference type="OrthoDB" id="610337at2759"/>
<dbReference type="EMBL" id="OOIL02000537">
    <property type="protein sequence ID" value="VFQ66219.1"/>
    <property type="molecule type" value="Genomic_DNA"/>
</dbReference>
<accession>A0A484KSS7</accession>
<dbReference type="InterPro" id="IPR013187">
    <property type="entry name" value="F-box-assoc_dom_typ3"/>
</dbReference>
<dbReference type="Proteomes" id="UP000595140">
    <property type="component" value="Unassembled WGS sequence"/>
</dbReference>
<dbReference type="InterPro" id="IPR050796">
    <property type="entry name" value="SCF_F-box_component"/>
</dbReference>
<sequence>MKKVKQYQPFSEIPSVILWEILGRVPIKTCLACKLVCKEWYHIVVSPEFPSFRRHCNASRFTLLFTNAWVGSVGIVFHLVELEKTLNADDSGNFIGGVDSIIEVHPKIDTPSKFFYVMCEYNGVVCLESGEDEYFVCNLLSGQCVNVQNLHELKKRSHTILGCELGCCPVTGQFKVLMFVWDMTNNIHVAKIQDLGDVEWRSVGSAPLRNPKGGCFLNGSSHWCGRAYIWSFHFGKEKFLRIPVHDDIISASYKKRNKVLFVLDSCLCLGCGSRGNGGHTMAVWIMKEYGVKDSWVMQFVIVSNEWTVPHLRMDKGKILVQSGLKLYLYDLQTQVSTIVKFEINGLSNCSIPFATFDPSFFRF</sequence>
<evidence type="ECO:0000313" key="3">
    <source>
        <dbReference type="EMBL" id="VFQ66219.1"/>
    </source>
</evidence>
<protein>
    <submittedName>
        <fullName evidence="3">Uncharacterized protein</fullName>
    </submittedName>
</protein>
<dbReference type="InterPro" id="IPR001810">
    <property type="entry name" value="F-box_dom"/>
</dbReference>
<evidence type="ECO:0000259" key="1">
    <source>
        <dbReference type="Pfam" id="PF00646"/>
    </source>
</evidence>
<organism evidence="3 4">
    <name type="scientific">Cuscuta campestris</name>
    <dbReference type="NCBI Taxonomy" id="132261"/>
    <lineage>
        <taxon>Eukaryota</taxon>
        <taxon>Viridiplantae</taxon>
        <taxon>Streptophyta</taxon>
        <taxon>Embryophyta</taxon>
        <taxon>Tracheophyta</taxon>
        <taxon>Spermatophyta</taxon>
        <taxon>Magnoliopsida</taxon>
        <taxon>eudicotyledons</taxon>
        <taxon>Gunneridae</taxon>
        <taxon>Pentapetalae</taxon>
        <taxon>asterids</taxon>
        <taxon>lamiids</taxon>
        <taxon>Solanales</taxon>
        <taxon>Convolvulaceae</taxon>
        <taxon>Cuscuteae</taxon>
        <taxon>Cuscuta</taxon>
        <taxon>Cuscuta subgen. Grammica</taxon>
        <taxon>Cuscuta sect. Cleistogrammica</taxon>
    </lineage>
</organism>
<dbReference type="SUPFAM" id="SSF81383">
    <property type="entry name" value="F-box domain"/>
    <property type="match status" value="1"/>
</dbReference>
<keyword evidence="4" id="KW-1185">Reference proteome</keyword>
<dbReference type="Pfam" id="PF08268">
    <property type="entry name" value="FBA_3"/>
    <property type="match status" value="1"/>
</dbReference>
<dbReference type="PANTHER" id="PTHR31672:SF13">
    <property type="entry name" value="F-BOX PROTEIN CPR30-LIKE"/>
    <property type="match status" value="1"/>
</dbReference>
<dbReference type="Gene3D" id="1.20.1280.50">
    <property type="match status" value="1"/>
</dbReference>
<evidence type="ECO:0000313" key="4">
    <source>
        <dbReference type="Proteomes" id="UP000595140"/>
    </source>
</evidence>
<dbReference type="AlphaFoldDB" id="A0A484KSS7"/>
<dbReference type="Pfam" id="PF00646">
    <property type="entry name" value="F-box"/>
    <property type="match status" value="1"/>
</dbReference>
<name>A0A484KSS7_9ASTE</name>
<evidence type="ECO:0000259" key="2">
    <source>
        <dbReference type="Pfam" id="PF08268"/>
    </source>
</evidence>
<reference evidence="3 4" key="1">
    <citation type="submission" date="2018-04" db="EMBL/GenBank/DDBJ databases">
        <authorList>
            <person name="Vogel A."/>
        </authorList>
    </citation>
    <scope>NUCLEOTIDE SEQUENCE [LARGE SCALE GENOMIC DNA]</scope>
</reference>
<feature type="domain" description="F-box associated beta-propeller type 3" evidence="2">
    <location>
        <begin position="104"/>
        <end position="307"/>
    </location>
</feature>